<proteinExistence type="inferred from homology"/>
<feature type="transmembrane region" description="Helical" evidence="12">
    <location>
        <begin position="187"/>
        <end position="210"/>
    </location>
</feature>
<dbReference type="GO" id="GO:0022857">
    <property type="term" value="F:transmembrane transporter activity"/>
    <property type="evidence" value="ECO:0007669"/>
    <property type="project" value="InterPro"/>
</dbReference>
<comment type="subunit">
    <text evidence="10">The complex is composed of two ATP-binding proteins (GltL), two transmembrane proteins (GltJ and GltK) and a solute-binding protein (GltI).</text>
</comment>
<gene>
    <name evidence="14" type="ORF">SAMN02745126_02650</name>
</gene>
<dbReference type="InterPro" id="IPR010065">
    <property type="entry name" value="AA_ABC_transptr_permease_3TM"/>
</dbReference>
<dbReference type="Pfam" id="PF00528">
    <property type="entry name" value="BPD_transp_1"/>
    <property type="match status" value="1"/>
</dbReference>
<keyword evidence="6" id="KW-0029">Amino-acid transport</keyword>
<dbReference type="CDD" id="cd06261">
    <property type="entry name" value="TM_PBP2"/>
    <property type="match status" value="1"/>
</dbReference>
<evidence type="ECO:0000259" key="13">
    <source>
        <dbReference type="PROSITE" id="PS50928"/>
    </source>
</evidence>
<evidence type="ECO:0000256" key="12">
    <source>
        <dbReference type="RuleBase" id="RU363032"/>
    </source>
</evidence>
<keyword evidence="3 12" id="KW-0813">Transport</keyword>
<dbReference type="InterPro" id="IPR043429">
    <property type="entry name" value="ArtM/GltK/GlnP/TcyL/YhdX-like"/>
</dbReference>
<protein>
    <recommendedName>
        <fullName evidence="11">Glutamate/aspartate import permease protein GltK</fullName>
    </recommendedName>
</protein>
<dbReference type="FunFam" id="1.10.3720.10:FF:000006">
    <property type="entry name" value="Glutamate/aspartate ABC transporter, permease protein GltK"/>
    <property type="match status" value="1"/>
</dbReference>
<feature type="transmembrane region" description="Helical" evidence="12">
    <location>
        <begin position="22"/>
        <end position="48"/>
    </location>
</feature>
<dbReference type="OrthoDB" id="9814550at2"/>
<evidence type="ECO:0000256" key="4">
    <source>
        <dbReference type="ARBA" id="ARBA00022475"/>
    </source>
</evidence>
<keyword evidence="8 12" id="KW-0472">Membrane</keyword>
<evidence type="ECO:0000256" key="2">
    <source>
        <dbReference type="ARBA" id="ARBA00010072"/>
    </source>
</evidence>
<evidence type="ECO:0000256" key="9">
    <source>
        <dbReference type="ARBA" id="ARBA00060298"/>
    </source>
</evidence>
<dbReference type="GO" id="GO:0006865">
    <property type="term" value="P:amino acid transport"/>
    <property type="evidence" value="ECO:0007669"/>
    <property type="project" value="UniProtKB-KW"/>
</dbReference>
<feature type="transmembrane region" description="Helical" evidence="12">
    <location>
        <begin position="60"/>
        <end position="81"/>
    </location>
</feature>
<dbReference type="STRING" id="225324.SAMN02745126_02650"/>
<dbReference type="GO" id="GO:0043190">
    <property type="term" value="C:ATP-binding cassette (ABC) transporter complex"/>
    <property type="evidence" value="ECO:0007669"/>
    <property type="project" value="InterPro"/>
</dbReference>
<dbReference type="PROSITE" id="PS50928">
    <property type="entry name" value="ABC_TM1"/>
    <property type="match status" value="1"/>
</dbReference>
<evidence type="ECO:0000256" key="11">
    <source>
        <dbReference type="ARBA" id="ARBA00073645"/>
    </source>
</evidence>
<accession>A0A1T4P6Z1</accession>
<reference evidence="15" key="1">
    <citation type="submission" date="2017-02" db="EMBL/GenBank/DDBJ databases">
        <authorList>
            <person name="Varghese N."/>
            <person name="Submissions S."/>
        </authorList>
    </citation>
    <scope>NUCLEOTIDE SEQUENCE [LARGE SCALE GENOMIC DNA]</scope>
    <source>
        <strain evidence="15">ATCC 27094</strain>
    </source>
</reference>
<evidence type="ECO:0000256" key="1">
    <source>
        <dbReference type="ARBA" id="ARBA00004429"/>
    </source>
</evidence>
<dbReference type="PANTHER" id="PTHR30614:SF0">
    <property type="entry name" value="L-CYSTINE TRANSPORT SYSTEM PERMEASE PROTEIN TCYL"/>
    <property type="match status" value="1"/>
</dbReference>
<keyword evidence="4" id="KW-1003">Cell membrane</keyword>
<dbReference type="InterPro" id="IPR035906">
    <property type="entry name" value="MetI-like_sf"/>
</dbReference>
<keyword evidence="15" id="KW-1185">Reference proteome</keyword>
<evidence type="ECO:0000256" key="8">
    <source>
        <dbReference type="ARBA" id="ARBA00023136"/>
    </source>
</evidence>
<evidence type="ECO:0000256" key="6">
    <source>
        <dbReference type="ARBA" id="ARBA00022970"/>
    </source>
</evidence>
<comment type="similarity">
    <text evidence="2">Belongs to the binding-protein-dependent transport system permease family. HisMQ subfamily.</text>
</comment>
<evidence type="ECO:0000313" key="15">
    <source>
        <dbReference type="Proteomes" id="UP000190092"/>
    </source>
</evidence>
<name>A0A1T4P6Z1_9HYPH</name>
<dbReference type="InterPro" id="IPR000515">
    <property type="entry name" value="MetI-like"/>
</dbReference>
<evidence type="ECO:0000256" key="5">
    <source>
        <dbReference type="ARBA" id="ARBA00022692"/>
    </source>
</evidence>
<evidence type="ECO:0000256" key="10">
    <source>
        <dbReference type="ARBA" id="ARBA00062718"/>
    </source>
</evidence>
<dbReference type="NCBIfam" id="TIGR01726">
    <property type="entry name" value="HEQRo_perm_3TM"/>
    <property type="match status" value="1"/>
</dbReference>
<keyword evidence="5 12" id="KW-0812">Transmembrane</keyword>
<dbReference type="AlphaFoldDB" id="A0A1T4P6Z1"/>
<comment type="function">
    <text evidence="9">Part of the ABC transporter complex GltIJKL involved in glutamate and aspartate uptake. Probably responsible for the translocation of the substrate across the membrane.</text>
</comment>
<dbReference type="Proteomes" id="UP000190092">
    <property type="component" value="Unassembled WGS sequence"/>
</dbReference>
<sequence>MKVWNWDGFWSYFTNLYLLEGALWTIGLTITTLFFGSLLGLGLAVMRLNKRRWLSYTAQTYVWMFRGTPLLVQLIIIYTGLPQLGLIRFSVVEAAVLGLALNEAAYLSEILRGGILSVPRGQSEAARALGLRPFQIFRLVVLPQALRVIIPPLGNSVNGLLKTTSIASVISMEELLRRGQILMQQKFQILEVFMVVAVIYLVLTSCWDLVQRQIEIYYGKAYGAQADRQLARDDR</sequence>
<dbReference type="Gene3D" id="1.10.3720.10">
    <property type="entry name" value="MetI-like"/>
    <property type="match status" value="1"/>
</dbReference>
<comment type="subcellular location">
    <subcellularLocation>
        <location evidence="1">Cell inner membrane</location>
        <topology evidence="1">Multi-pass membrane protein</topology>
    </subcellularLocation>
    <subcellularLocation>
        <location evidence="12">Cell membrane</location>
        <topology evidence="12">Multi-pass membrane protein</topology>
    </subcellularLocation>
</comment>
<dbReference type="PANTHER" id="PTHR30614">
    <property type="entry name" value="MEMBRANE COMPONENT OF AMINO ACID ABC TRANSPORTER"/>
    <property type="match status" value="1"/>
</dbReference>
<evidence type="ECO:0000256" key="3">
    <source>
        <dbReference type="ARBA" id="ARBA00022448"/>
    </source>
</evidence>
<dbReference type="SUPFAM" id="SSF161098">
    <property type="entry name" value="MetI-like"/>
    <property type="match status" value="1"/>
</dbReference>
<evidence type="ECO:0000256" key="7">
    <source>
        <dbReference type="ARBA" id="ARBA00022989"/>
    </source>
</evidence>
<evidence type="ECO:0000313" key="14">
    <source>
        <dbReference type="EMBL" id="SJZ87274.1"/>
    </source>
</evidence>
<dbReference type="EMBL" id="FUWJ01000002">
    <property type="protein sequence ID" value="SJZ87274.1"/>
    <property type="molecule type" value="Genomic_DNA"/>
</dbReference>
<dbReference type="RefSeq" id="WP_085934309.1">
    <property type="nucleotide sequence ID" value="NZ_FUWJ01000002.1"/>
</dbReference>
<feature type="domain" description="ABC transmembrane type-1" evidence="13">
    <location>
        <begin position="22"/>
        <end position="211"/>
    </location>
</feature>
<keyword evidence="7 12" id="KW-1133">Transmembrane helix</keyword>
<organism evidence="14 15">
    <name type="scientific">Enhydrobacter aerosaccus</name>
    <dbReference type="NCBI Taxonomy" id="225324"/>
    <lineage>
        <taxon>Bacteria</taxon>
        <taxon>Pseudomonadati</taxon>
        <taxon>Pseudomonadota</taxon>
        <taxon>Alphaproteobacteria</taxon>
        <taxon>Hyphomicrobiales</taxon>
        <taxon>Enhydrobacter</taxon>
    </lineage>
</organism>